<evidence type="ECO:0000313" key="3">
    <source>
        <dbReference type="Proteomes" id="UP000192578"/>
    </source>
</evidence>
<dbReference type="EMBL" id="MTYJ01000293">
    <property type="protein sequence ID" value="OWA52928.1"/>
    <property type="molecule type" value="Genomic_DNA"/>
</dbReference>
<comment type="caution">
    <text evidence="2">The sequence shown here is derived from an EMBL/GenBank/DDBJ whole genome shotgun (WGS) entry which is preliminary data.</text>
</comment>
<dbReference type="AlphaFoldDB" id="A0A9X6NHK1"/>
<gene>
    <name evidence="2" type="ORF">BV898_17370</name>
</gene>
<feature type="region of interest" description="Disordered" evidence="1">
    <location>
        <begin position="1"/>
        <end position="21"/>
    </location>
</feature>
<proteinExistence type="predicted"/>
<evidence type="ECO:0000256" key="1">
    <source>
        <dbReference type="SAM" id="MobiDB-lite"/>
    </source>
</evidence>
<sequence length="78" mass="8770">MTSRPVHGRTNRATQPVQKRERVDSYTCYLVSGKGSIRPVGQSPLPSHSLGLSDYEFHHHNYDRFPTVGLTSQISSKD</sequence>
<organism evidence="2 3">
    <name type="scientific">Hypsibius exemplaris</name>
    <name type="common">Freshwater tardigrade</name>
    <dbReference type="NCBI Taxonomy" id="2072580"/>
    <lineage>
        <taxon>Eukaryota</taxon>
        <taxon>Metazoa</taxon>
        <taxon>Ecdysozoa</taxon>
        <taxon>Tardigrada</taxon>
        <taxon>Eutardigrada</taxon>
        <taxon>Parachela</taxon>
        <taxon>Hypsibioidea</taxon>
        <taxon>Hypsibiidae</taxon>
        <taxon>Hypsibius</taxon>
    </lineage>
</organism>
<feature type="compositionally biased region" description="Basic residues" evidence="1">
    <location>
        <begin position="1"/>
        <end position="10"/>
    </location>
</feature>
<accession>A0A9X6NHK1</accession>
<reference evidence="3" key="1">
    <citation type="submission" date="2017-01" db="EMBL/GenBank/DDBJ databases">
        <title>Comparative genomics of anhydrobiosis in the tardigrade Hypsibius dujardini.</title>
        <authorList>
            <person name="Yoshida Y."/>
            <person name="Koutsovoulos G."/>
            <person name="Laetsch D."/>
            <person name="Stevens L."/>
            <person name="Kumar S."/>
            <person name="Horikawa D."/>
            <person name="Ishino K."/>
            <person name="Komine S."/>
            <person name="Tomita M."/>
            <person name="Blaxter M."/>
            <person name="Arakawa K."/>
        </authorList>
    </citation>
    <scope>NUCLEOTIDE SEQUENCE [LARGE SCALE GENOMIC DNA]</scope>
    <source>
        <strain evidence="3">Z151</strain>
    </source>
</reference>
<keyword evidence="3" id="KW-1185">Reference proteome</keyword>
<evidence type="ECO:0000313" key="2">
    <source>
        <dbReference type="EMBL" id="OWA52928.1"/>
    </source>
</evidence>
<name>A0A9X6NHK1_HYPEX</name>
<protein>
    <submittedName>
        <fullName evidence="2">Uncharacterized protein</fullName>
    </submittedName>
</protein>
<dbReference type="Proteomes" id="UP000192578">
    <property type="component" value="Unassembled WGS sequence"/>
</dbReference>